<dbReference type="PANTHER" id="PTHR11358:SF26">
    <property type="entry name" value="GUANIDINO ACID HYDROLASE, MITOCHONDRIAL"/>
    <property type="match status" value="1"/>
</dbReference>
<keyword evidence="3 4" id="KW-0378">Hydrolase</keyword>
<dbReference type="PROSITE" id="PS51409">
    <property type="entry name" value="ARGINASE_2"/>
    <property type="match status" value="1"/>
</dbReference>
<dbReference type="PIRSF" id="PIRSF036979">
    <property type="entry name" value="Arginase"/>
    <property type="match status" value="1"/>
</dbReference>
<dbReference type="Pfam" id="PF00491">
    <property type="entry name" value="Arginase"/>
    <property type="match status" value="1"/>
</dbReference>
<accession>A0ABS2PBL7</accession>
<sequence>MHYKPEANYEEAGFTGIRTFMHLPHVKTMDHIDYAIMGHAFDTGVTSAPGARFGPEAIRSRSMRISSYDAAFDVEVFEDLSGVDYGDLSITPGFIEENYEQVEEQLVPFFSKKIVPIILGGDHSVSLPHLRAAAKAYGPVSLLHFDAHSDTWDSSFQGKKYTHATMFRRAVEEGIVNTETSIQIGMRQYSKQHLIENRELGYEVITALDFREMGIKEVIKRANQRIGNTPTFLTFDIDFLDPTYAPGTGTPEVGGFTNTEAFELLRGVAGGNFIGFDLVEVLPDRDPAGTTALNAAHVASKFLALLAYNKKHSIVHSNELTHSKI</sequence>
<keyword evidence="2" id="KW-0479">Metal-binding</keyword>
<evidence type="ECO:0000256" key="4">
    <source>
        <dbReference type="RuleBase" id="RU003684"/>
    </source>
</evidence>
<protein>
    <submittedName>
        <fullName evidence="5">Agmatinase</fullName>
        <ecNumber evidence="5">3.5.3.11</ecNumber>
    </submittedName>
</protein>
<comment type="similarity">
    <text evidence="1">Belongs to the arginase family. Agmatinase subfamily.</text>
</comment>
<dbReference type="InterPro" id="IPR006035">
    <property type="entry name" value="Ureohydrolase"/>
</dbReference>
<evidence type="ECO:0000256" key="1">
    <source>
        <dbReference type="ARBA" id="ARBA00009227"/>
    </source>
</evidence>
<organism evidence="5 6">
    <name type="scientific">Geomicrobium sediminis</name>
    <dbReference type="NCBI Taxonomy" id="1347788"/>
    <lineage>
        <taxon>Bacteria</taxon>
        <taxon>Bacillati</taxon>
        <taxon>Bacillota</taxon>
        <taxon>Bacilli</taxon>
        <taxon>Bacillales</taxon>
        <taxon>Geomicrobium</taxon>
    </lineage>
</organism>
<dbReference type="Proteomes" id="UP000741863">
    <property type="component" value="Unassembled WGS sequence"/>
</dbReference>
<gene>
    <name evidence="5" type="ORF">JOD17_001903</name>
</gene>
<dbReference type="PRINTS" id="PR00116">
    <property type="entry name" value="ARGINASE"/>
</dbReference>
<dbReference type="PROSITE" id="PS01053">
    <property type="entry name" value="ARGINASE_1"/>
    <property type="match status" value="1"/>
</dbReference>
<dbReference type="NCBIfam" id="TIGR01230">
    <property type="entry name" value="agmatinase"/>
    <property type="match status" value="1"/>
</dbReference>
<dbReference type="CDD" id="cd11592">
    <property type="entry name" value="Agmatinase_PAH"/>
    <property type="match status" value="1"/>
</dbReference>
<comment type="caution">
    <text evidence="5">The sequence shown here is derived from an EMBL/GenBank/DDBJ whole genome shotgun (WGS) entry which is preliminary data.</text>
</comment>
<dbReference type="InterPro" id="IPR005925">
    <property type="entry name" value="Agmatinase-rel"/>
</dbReference>
<dbReference type="RefSeq" id="WP_204697234.1">
    <property type="nucleotide sequence ID" value="NZ_JAFBEC010000005.1"/>
</dbReference>
<reference evidence="5 6" key="1">
    <citation type="submission" date="2021-01" db="EMBL/GenBank/DDBJ databases">
        <title>Genomic Encyclopedia of Type Strains, Phase IV (KMG-IV): sequencing the most valuable type-strain genomes for metagenomic binning, comparative biology and taxonomic classification.</title>
        <authorList>
            <person name="Goeker M."/>
        </authorList>
    </citation>
    <scope>NUCLEOTIDE SEQUENCE [LARGE SCALE GENOMIC DNA]</scope>
    <source>
        <strain evidence="5 6">DSM 25540</strain>
    </source>
</reference>
<dbReference type="GO" id="GO:0008783">
    <property type="term" value="F:agmatinase activity"/>
    <property type="evidence" value="ECO:0007669"/>
    <property type="project" value="UniProtKB-EC"/>
</dbReference>
<evidence type="ECO:0000256" key="2">
    <source>
        <dbReference type="ARBA" id="ARBA00022723"/>
    </source>
</evidence>
<dbReference type="EC" id="3.5.3.11" evidence="5"/>
<dbReference type="Gene3D" id="3.40.800.10">
    <property type="entry name" value="Ureohydrolase domain"/>
    <property type="match status" value="1"/>
</dbReference>
<dbReference type="InterPro" id="IPR023696">
    <property type="entry name" value="Ureohydrolase_dom_sf"/>
</dbReference>
<evidence type="ECO:0000256" key="3">
    <source>
        <dbReference type="ARBA" id="ARBA00022801"/>
    </source>
</evidence>
<evidence type="ECO:0000313" key="5">
    <source>
        <dbReference type="EMBL" id="MBM7632809.1"/>
    </source>
</evidence>
<dbReference type="SUPFAM" id="SSF52768">
    <property type="entry name" value="Arginase/deacetylase"/>
    <property type="match status" value="1"/>
</dbReference>
<evidence type="ECO:0000313" key="6">
    <source>
        <dbReference type="Proteomes" id="UP000741863"/>
    </source>
</evidence>
<dbReference type="PANTHER" id="PTHR11358">
    <property type="entry name" value="ARGINASE/AGMATINASE"/>
    <property type="match status" value="1"/>
</dbReference>
<dbReference type="EMBL" id="JAFBEC010000005">
    <property type="protein sequence ID" value="MBM7632809.1"/>
    <property type="molecule type" value="Genomic_DNA"/>
</dbReference>
<proteinExistence type="inferred from homology"/>
<dbReference type="InterPro" id="IPR020855">
    <property type="entry name" value="Ureohydrolase_Mn_BS"/>
</dbReference>
<keyword evidence="6" id="KW-1185">Reference proteome</keyword>
<name>A0ABS2PBL7_9BACL</name>